<comment type="caution">
    <text evidence="1">The sequence shown here is derived from an EMBL/GenBank/DDBJ whole genome shotgun (WGS) entry which is preliminary data.</text>
</comment>
<dbReference type="Proteomes" id="UP000823775">
    <property type="component" value="Unassembled WGS sequence"/>
</dbReference>
<organism evidence="1 2">
    <name type="scientific">Datura stramonium</name>
    <name type="common">Jimsonweed</name>
    <name type="synonym">Common thornapple</name>
    <dbReference type="NCBI Taxonomy" id="4076"/>
    <lineage>
        <taxon>Eukaryota</taxon>
        <taxon>Viridiplantae</taxon>
        <taxon>Streptophyta</taxon>
        <taxon>Embryophyta</taxon>
        <taxon>Tracheophyta</taxon>
        <taxon>Spermatophyta</taxon>
        <taxon>Magnoliopsida</taxon>
        <taxon>eudicotyledons</taxon>
        <taxon>Gunneridae</taxon>
        <taxon>Pentapetalae</taxon>
        <taxon>asterids</taxon>
        <taxon>lamiids</taxon>
        <taxon>Solanales</taxon>
        <taxon>Solanaceae</taxon>
        <taxon>Solanoideae</taxon>
        <taxon>Datureae</taxon>
        <taxon>Datura</taxon>
    </lineage>
</organism>
<proteinExistence type="predicted"/>
<reference evidence="1 2" key="1">
    <citation type="journal article" date="2021" name="BMC Genomics">
        <title>Datura genome reveals duplications of psychoactive alkaloid biosynthetic genes and high mutation rate following tissue culture.</title>
        <authorList>
            <person name="Rajewski A."/>
            <person name="Carter-House D."/>
            <person name="Stajich J."/>
            <person name="Litt A."/>
        </authorList>
    </citation>
    <scope>NUCLEOTIDE SEQUENCE [LARGE SCALE GENOMIC DNA]</scope>
    <source>
        <strain evidence="1">AR-01</strain>
    </source>
</reference>
<name>A0ABS8WT22_DATST</name>
<evidence type="ECO:0000313" key="1">
    <source>
        <dbReference type="EMBL" id="MCE3052294.1"/>
    </source>
</evidence>
<dbReference type="EMBL" id="JACEIK010009397">
    <property type="protein sequence ID" value="MCE3052294.1"/>
    <property type="molecule type" value="Genomic_DNA"/>
</dbReference>
<sequence>MTYRMCKVDSLRNDGLAMTSRDEKFREVKNDLACNDWSPRFMVTTNDSWWL</sequence>
<gene>
    <name evidence="1" type="ORF">HAX54_052107</name>
</gene>
<feature type="non-terminal residue" evidence="1">
    <location>
        <position position="51"/>
    </location>
</feature>
<keyword evidence="2" id="KW-1185">Reference proteome</keyword>
<evidence type="ECO:0000313" key="2">
    <source>
        <dbReference type="Proteomes" id="UP000823775"/>
    </source>
</evidence>
<accession>A0ABS8WT22</accession>
<protein>
    <submittedName>
        <fullName evidence="1">Uncharacterized protein</fullName>
    </submittedName>
</protein>